<dbReference type="Pfam" id="PF13556">
    <property type="entry name" value="HTH_30"/>
    <property type="match status" value="1"/>
</dbReference>
<reference evidence="2 3" key="1">
    <citation type="submission" date="2015-10" db="EMBL/GenBank/DDBJ databases">
        <title>Metagenome-Assembled Genomes uncover a global brackish microbiome.</title>
        <authorList>
            <person name="Hugerth L.W."/>
            <person name="Larsson J."/>
            <person name="Alneberg J."/>
            <person name="Lindh M.V."/>
            <person name="Legrand C."/>
            <person name="Pinhassi J."/>
            <person name="Andersson A.F."/>
        </authorList>
    </citation>
    <scope>NUCLEOTIDE SEQUENCE [LARGE SCALE GENOMIC DNA]</scope>
    <source>
        <strain evidence="2">BACL2 MAG-121001-bin67</strain>
    </source>
</reference>
<dbReference type="Proteomes" id="UP000053349">
    <property type="component" value="Unassembled WGS sequence"/>
</dbReference>
<feature type="domain" description="PucR C-terminal helix-turn-helix" evidence="1">
    <location>
        <begin position="462"/>
        <end position="518"/>
    </location>
</feature>
<dbReference type="InterPro" id="IPR025736">
    <property type="entry name" value="PucR_C-HTH_dom"/>
</dbReference>
<protein>
    <recommendedName>
        <fullName evidence="1">PucR C-terminal helix-turn-helix domain-containing protein</fullName>
    </recommendedName>
</protein>
<dbReference type="PANTHER" id="PTHR33744">
    <property type="entry name" value="CARBOHYDRATE DIACID REGULATOR"/>
    <property type="match status" value="1"/>
</dbReference>
<accession>A0A0R2PAT3</accession>
<dbReference type="AlphaFoldDB" id="A0A0R2PAT3"/>
<dbReference type="Gene3D" id="1.10.10.2840">
    <property type="entry name" value="PucR C-terminal helix-turn-helix domain"/>
    <property type="match status" value="1"/>
</dbReference>
<name>A0A0R2PAT3_9ACTN</name>
<proteinExistence type="predicted"/>
<evidence type="ECO:0000313" key="2">
    <source>
        <dbReference type="EMBL" id="KRO33123.1"/>
    </source>
</evidence>
<dbReference type="InterPro" id="IPR051448">
    <property type="entry name" value="CdaR-like_regulators"/>
</dbReference>
<dbReference type="InterPro" id="IPR042070">
    <property type="entry name" value="PucR_C-HTH_sf"/>
</dbReference>
<sequence length="522" mass="56719">MLLSDLLKALSEQKTEEIRVLFNPGKLARSIRGTVLHDPIDALPNEPDSILILTGVRVNEQSATQALSAAALVGYSAVIVKVRGDDASQLVNEAQTHNITLLAASDEIRWQHLDATLQAILGSQGSRTQSAQGYGDELYTLANSLASIIGGSVAIEDMDRRVLAYSSLPDQRIDALREQGILGRHVPDMERNLAQYKSVLAGKGVTRFPEVSDEFARAAIAVKAGTKPLGTIWAIENVGGITKEGERLLLEGARLAALHILGSQINNKLEFQVREATLRSALDASLSGKEIAYRLALPAGTVLSLVGFAAIANSNGSVPLITHLGNELSQYLAVFRPDAAITTTSRTVYLLLPGGESESVMRLINGALSSIHLAFKDQIRAAISHTSTQPADLPSMRREVDDILRVTTINPDLASVAKLEDVHARVLLDHVADELIREPMLKHPGIQAMLAYDLENKTNYADSVVAWLDAVGDIALAAESLFIHANTLRYRLRRVKDLFNITLDNPDDRLAVWMQLRLVLRS</sequence>
<evidence type="ECO:0000259" key="1">
    <source>
        <dbReference type="Pfam" id="PF13556"/>
    </source>
</evidence>
<comment type="caution">
    <text evidence="2">The sequence shown here is derived from an EMBL/GenBank/DDBJ whole genome shotgun (WGS) entry which is preliminary data.</text>
</comment>
<dbReference type="PANTHER" id="PTHR33744:SF17">
    <property type="entry name" value="CONSERVED PROTEIN"/>
    <property type="match status" value="1"/>
</dbReference>
<organism evidence="2 3">
    <name type="scientific">Actinobacteria bacterium BACL2 MAG-121001-bin67</name>
    <dbReference type="NCBI Taxonomy" id="1655572"/>
    <lineage>
        <taxon>Bacteria</taxon>
        <taxon>Bacillati</taxon>
        <taxon>Actinomycetota</taxon>
        <taxon>Actinomycetes</taxon>
        <taxon>Actinomycetes incertae sedis</taxon>
        <taxon>ac1 cluster</taxon>
    </lineage>
</organism>
<dbReference type="EMBL" id="LIAW01000015">
    <property type="protein sequence ID" value="KRO33123.1"/>
    <property type="molecule type" value="Genomic_DNA"/>
</dbReference>
<evidence type="ECO:0000313" key="3">
    <source>
        <dbReference type="Proteomes" id="UP000053349"/>
    </source>
</evidence>
<gene>
    <name evidence="2" type="ORF">ABR64_01270</name>
</gene>